<evidence type="ECO:0000313" key="3">
    <source>
        <dbReference type="Proteomes" id="UP000824130"/>
    </source>
</evidence>
<feature type="signal peptide" evidence="1">
    <location>
        <begin position="1"/>
        <end position="18"/>
    </location>
</feature>
<gene>
    <name evidence="2" type="ORF">IAD25_05900</name>
</gene>
<reference evidence="2" key="1">
    <citation type="submission" date="2020-10" db="EMBL/GenBank/DDBJ databases">
        <authorList>
            <person name="Gilroy R."/>
        </authorList>
    </citation>
    <scope>NUCLEOTIDE SEQUENCE</scope>
    <source>
        <strain evidence="2">ChiSjej4B22-8349</strain>
    </source>
</reference>
<reference evidence="2" key="2">
    <citation type="journal article" date="2021" name="PeerJ">
        <title>Extensive microbial diversity within the chicken gut microbiome revealed by metagenomics and culture.</title>
        <authorList>
            <person name="Gilroy R."/>
            <person name="Ravi A."/>
            <person name="Getino M."/>
            <person name="Pursley I."/>
            <person name="Horton D.L."/>
            <person name="Alikhan N.F."/>
            <person name="Baker D."/>
            <person name="Gharbi K."/>
            <person name="Hall N."/>
            <person name="Watson M."/>
            <person name="Adriaenssens E.M."/>
            <person name="Foster-Nyarko E."/>
            <person name="Jarju S."/>
            <person name="Secka A."/>
            <person name="Antonio M."/>
            <person name="Oren A."/>
            <person name="Chaudhuri R.R."/>
            <person name="La Ragione R."/>
            <person name="Hildebrand F."/>
            <person name="Pallen M.J."/>
        </authorList>
    </citation>
    <scope>NUCLEOTIDE SEQUENCE</scope>
    <source>
        <strain evidence="2">ChiSjej4B22-8349</strain>
    </source>
</reference>
<dbReference type="PIRSF" id="PIRSF021435">
    <property type="entry name" value="SpoIIIAB"/>
    <property type="match status" value="1"/>
</dbReference>
<organism evidence="2 3">
    <name type="scientific">Candidatus Allocopromorpha excrementipullorum</name>
    <dbReference type="NCBI Taxonomy" id="2840743"/>
    <lineage>
        <taxon>Bacteria</taxon>
        <taxon>Bacillati</taxon>
        <taxon>Bacillota</taxon>
        <taxon>Clostridia</taxon>
        <taxon>Eubacteriales</taxon>
        <taxon>Eubacteriaceae</taxon>
        <taxon>Eubacteriaceae incertae sedis</taxon>
        <taxon>Candidatus Allocopromorpha</taxon>
    </lineage>
</organism>
<name>A0A9D1N7A6_9FIRM</name>
<dbReference type="InterPro" id="IPR014198">
    <property type="entry name" value="Spore_III_AB"/>
</dbReference>
<proteinExistence type="predicted"/>
<evidence type="ECO:0000313" key="2">
    <source>
        <dbReference type="EMBL" id="HIU96231.1"/>
    </source>
</evidence>
<dbReference type="AlphaFoldDB" id="A0A9D1N7A6"/>
<dbReference type="EMBL" id="DVOB01000127">
    <property type="protein sequence ID" value="HIU96231.1"/>
    <property type="molecule type" value="Genomic_DNA"/>
</dbReference>
<evidence type="ECO:0000256" key="1">
    <source>
        <dbReference type="SAM" id="SignalP"/>
    </source>
</evidence>
<comment type="caution">
    <text evidence="2">The sequence shown here is derived from an EMBL/GenBank/DDBJ whole genome shotgun (WGS) entry which is preliminary data.</text>
</comment>
<dbReference type="Proteomes" id="UP000824130">
    <property type="component" value="Unassembled WGS sequence"/>
</dbReference>
<feature type="chain" id="PRO_5039594334" evidence="1">
    <location>
        <begin position="19"/>
        <end position="170"/>
    </location>
</feature>
<dbReference type="Pfam" id="PF09548">
    <property type="entry name" value="Spore_III_AB"/>
    <property type="match status" value="1"/>
</dbReference>
<keyword evidence="1" id="KW-0732">Signal</keyword>
<accession>A0A9D1N7A6</accession>
<protein>
    <submittedName>
        <fullName evidence="2">Stage III sporulation protein AB</fullName>
    </submittedName>
</protein>
<sequence>MLKFAGCILIFMSCAALGFMKASSYRDRRIELEDTLELIRMLDMEISYRRDPLAKTFGNVAAMKNCWFSHILRECAGAMKKQEPLEAAWRRAIDENISACPLDQRDIAILKDIPTGLGKSDVQGQRNVIEPAVMRIQSHLTEAVEQEKKQGRMYRGIGIASGVVIAVMLL</sequence>